<evidence type="ECO:0000313" key="2">
    <source>
        <dbReference type="EMBL" id="CAE1171353.1"/>
    </source>
</evidence>
<feature type="transmembrane region" description="Helical" evidence="1">
    <location>
        <begin position="77"/>
        <end position="99"/>
    </location>
</feature>
<reference evidence="2" key="1">
    <citation type="submission" date="2021-01" db="EMBL/GenBank/DDBJ databases">
        <authorList>
            <person name="Li R."/>
            <person name="Bekaert M."/>
        </authorList>
    </citation>
    <scope>NUCLEOTIDE SEQUENCE</scope>
    <source>
        <strain evidence="2">Farmed</strain>
    </source>
</reference>
<dbReference type="AlphaFoldDB" id="A0A812B852"/>
<dbReference type="Proteomes" id="UP000597762">
    <property type="component" value="Unassembled WGS sequence"/>
</dbReference>
<keyword evidence="3" id="KW-1185">Reference proteome</keyword>
<sequence length="189" mass="21456">MFPPLSVPTISTTLRTAAAAVENTSPSPCKTPPFTTPNISIPPTTSHFSSSFFRYILSSISPPIFVPLHIHFVKDFLLLSPPLSVFNIYILIFFFWLHFFSLYSYLYLSLTLYLLLPTFPLFLENVTMPLPFSLSPAQSPPLTSPPLERLPLSQVYLLLPLRPPTICVLTVFVERKCRCYPRIVFISEI</sequence>
<keyword evidence="1" id="KW-0472">Membrane</keyword>
<accession>A0A812B852</accession>
<dbReference type="EMBL" id="CAHIKZ030000380">
    <property type="protein sequence ID" value="CAE1171353.1"/>
    <property type="molecule type" value="Genomic_DNA"/>
</dbReference>
<evidence type="ECO:0000313" key="3">
    <source>
        <dbReference type="Proteomes" id="UP000597762"/>
    </source>
</evidence>
<organism evidence="2 3">
    <name type="scientific">Acanthosepion pharaonis</name>
    <name type="common">Pharaoh cuttlefish</name>
    <name type="synonym">Sepia pharaonis</name>
    <dbReference type="NCBI Taxonomy" id="158019"/>
    <lineage>
        <taxon>Eukaryota</taxon>
        <taxon>Metazoa</taxon>
        <taxon>Spiralia</taxon>
        <taxon>Lophotrochozoa</taxon>
        <taxon>Mollusca</taxon>
        <taxon>Cephalopoda</taxon>
        <taxon>Coleoidea</taxon>
        <taxon>Decapodiformes</taxon>
        <taxon>Sepiida</taxon>
        <taxon>Sepiina</taxon>
        <taxon>Sepiidae</taxon>
        <taxon>Acanthosepion</taxon>
    </lineage>
</organism>
<comment type="caution">
    <text evidence="2">The sequence shown here is derived from an EMBL/GenBank/DDBJ whole genome shotgun (WGS) entry which is preliminary data.</text>
</comment>
<keyword evidence="1" id="KW-1133">Transmembrane helix</keyword>
<gene>
    <name evidence="2" type="ORF">SPHA_11521</name>
</gene>
<name>A0A812B852_ACAPH</name>
<feature type="transmembrane region" description="Helical" evidence="1">
    <location>
        <begin position="52"/>
        <end position="70"/>
    </location>
</feature>
<evidence type="ECO:0000256" key="1">
    <source>
        <dbReference type="SAM" id="Phobius"/>
    </source>
</evidence>
<keyword evidence="1" id="KW-0812">Transmembrane</keyword>
<proteinExistence type="predicted"/>
<protein>
    <submittedName>
        <fullName evidence="2">Uncharacterized protein</fullName>
    </submittedName>
</protein>